<evidence type="ECO:0000259" key="7">
    <source>
        <dbReference type="PROSITE" id="PS50815"/>
    </source>
</evidence>
<dbReference type="GO" id="GO:0003677">
    <property type="term" value="F:DNA binding"/>
    <property type="evidence" value="ECO:0007669"/>
    <property type="project" value="InterPro"/>
</dbReference>
<gene>
    <name evidence="8" type="ORF">TCHU04912_LOCUS17227</name>
    <name evidence="9" type="ORF">TCHU04912_LOCUS17228</name>
</gene>
<feature type="region of interest" description="Disordered" evidence="6">
    <location>
        <begin position="435"/>
        <end position="457"/>
    </location>
</feature>
<feature type="compositionally biased region" description="Basic and acidic residues" evidence="6">
    <location>
        <begin position="735"/>
        <end position="751"/>
    </location>
</feature>
<comment type="subcellular location">
    <subcellularLocation>
        <location evidence="2">Chromosome</location>
    </subcellularLocation>
    <subcellularLocation>
        <location evidence="1">Nucleus</location>
    </subcellularLocation>
</comment>
<dbReference type="PRINTS" id="PR00929">
    <property type="entry name" value="ATHOOK"/>
</dbReference>
<feature type="compositionally biased region" description="Polar residues" evidence="6">
    <location>
        <begin position="304"/>
        <end position="314"/>
    </location>
</feature>
<keyword evidence="5" id="KW-0469">Meiosis</keyword>
<dbReference type="SMART" id="SM00384">
    <property type="entry name" value="AT_hook"/>
    <property type="match status" value="3"/>
</dbReference>
<dbReference type="GO" id="GO:0005634">
    <property type="term" value="C:nucleus"/>
    <property type="evidence" value="ECO:0007669"/>
    <property type="project" value="UniProtKB-SubCell"/>
</dbReference>
<keyword evidence="3" id="KW-0158">Chromosome</keyword>
<accession>A0A6U1JV23</accession>
<evidence type="ECO:0000256" key="2">
    <source>
        <dbReference type="ARBA" id="ARBA00004286"/>
    </source>
</evidence>
<dbReference type="GO" id="GO:0051321">
    <property type="term" value="P:meiotic cell cycle"/>
    <property type="evidence" value="ECO:0007669"/>
    <property type="project" value="UniProtKB-KW"/>
</dbReference>
<dbReference type="SUPFAM" id="SSF56019">
    <property type="entry name" value="The spindle assembly checkpoint protein mad2"/>
    <property type="match status" value="1"/>
</dbReference>
<reference evidence="8" key="1">
    <citation type="submission" date="2021-01" db="EMBL/GenBank/DDBJ databases">
        <authorList>
            <person name="Corre E."/>
            <person name="Pelletier E."/>
            <person name="Niang G."/>
            <person name="Scheremetjew M."/>
            <person name="Finn R."/>
            <person name="Kale V."/>
            <person name="Holt S."/>
            <person name="Cochrane G."/>
            <person name="Meng A."/>
            <person name="Brown T."/>
            <person name="Cohen L."/>
        </authorList>
    </citation>
    <scope>NUCLEOTIDE SEQUENCE</scope>
    <source>
        <strain evidence="8">PLY429</strain>
    </source>
</reference>
<feature type="compositionally biased region" description="Basic residues" evidence="6">
    <location>
        <begin position="682"/>
        <end position="693"/>
    </location>
</feature>
<protein>
    <recommendedName>
        <fullName evidence="7">HORMA domain-containing protein</fullName>
    </recommendedName>
</protein>
<dbReference type="Gene3D" id="3.30.900.10">
    <property type="entry name" value="HORMA domain"/>
    <property type="match status" value="1"/>
</dbReference>
<feature type="region of interest" description="Disordered" evidence="6">
    <location>
        <begin position="577"/>
        <end position="751"/>
    </location>
</feature>
<dbReference type="InterPro" id="IPR036570">
    <property type="entry name" value="HORMA_dom_sf"/>
</dbReference>
<organism evidence="8">
    <name type="scientific">Tetraselmis chuii</name>
    <dbReference type="NCBI Taxonomy" id="63592"/>
    <lineage>
        <taxon>Eukaryota</taxon>
        <taxon>Viridiplantae</taxon>
        <taxon>Chlorophyta</taxon>
        <taxon>core chlorophytes</taxon>
        <taxon>Chlorodendrophyceae</taxon>
        <taxon>Chlorodendrales</taxon>
        <taxon>Chlorodendraceae</taxon>
        <taxon>Tetraselmis</taxon>
    </lineage>
</organism>
<feature type="compositionally biased region" description="Polar residues" evidence="6">
    <location>
        <begin position="608"/>
        <end position="624"/>
    </location>
</feature>
<feature type="region of interest" description="Disordered" evidence="6">
    <location>
        <begin position="267"/>
        <end position="314"/>
    </location>
</feature>
<dbReference type="GO" id="GO:0005694">
    <property type="term" value="C:chromosome"/>
    <property type="evidence" value="ECO:0007669"/>
    <property type="project" value="UniProtKB-SubCell"/>
</dbReference>
<dbReference type="InterPro" id="IPR051294">
    <property type="entry name" value="HORMA_MeioticProgression"/>
</dbReference>
<keyword evidence="4" id="KW-0539">Nucleus</keyword>
<evidence type="ECO:0000256" key="4">
    <source>
        <dbReference type="ARBA" id="ARBA00023242"/>
    </source>
</evidence>
<dbReference type="EMBL" id="HBGG01032921">
    <property type="protein sequence ID" value="CAD9214987.1"/>
    <property type="molecule type" value="Transcribed_RNA"/>
</dbReference>
<dbReference type="InterPro" id="IPR017956">
    <property type="entry name" value="AT_hook_DNA-bd_motif"/>
</dbReference>
<evidence type="ECO:0000256" key="3">
    <source>
        <dbReference type="ARBA" id="ARBA00022454"/>
    </source>
</evidence>
<evidence type="ECO:0000256" key="5">
    <source>
        <dbReference type="ARBA" id="ARBA00023254"/>
    </source>
</evidence>
<dbReference type="EMBL" id="HBGG01032922">
    <property type="protein sequence ID" value="CAD9214988.1"/>
    <property type="molecule type" value="Transcribed_RNA"/>
</dbReference>
<sequence length="751" mass="81507">MVLNKQCAPQPTQQCQPPLNGTRSLELVKSLLRLVVYQIVHARGLFPASSFRRCSLPHLEGLEVQMLLPMDEDAKQLIAWMEHGVCDALKRGYLQALRFGISKNGDASQVLEEFELVFKYCESGDCKFDFRHTETGSPITQHHGGVARPPNQAAGDTSLDTVKQQVAAIIRKLIVTCTTLGPLPAERCVFMKLVYTDSCPDSYQPTHFRDFNPTETDQPGALGGAGINVSLGSFQTQHHLMSLGVSSLLDQFPASQEYSAIADSEIAEPPPFQDRSSQQHRGGTLEQRETLPSQTKETPPAAATQRSACVSPQASEVTRDTIMDSYVDQVEEFCARQQGQYQSVSIARLVQAFPEIPESALEIAVGVLCEWGLLQPGGHPCEFLFVGDTKTDSMLDNADISNGNELRGVHGQVAVTPVQQPFRSETNSIVPAAAEEDSPTQAMGKSTCGSSLEDPGRDATVSPIPLAHNQLIEIQYPPVAQQQYICTESLDLAELLAQHQVSDDRGKTRICDDTDMGEAAVADGVSGVPADDSQATVLNSQLPPLHADAIGISDHPRGKKRAKTSVVEIPIVQPKRACIRSASQPQPRTRCERTDDESQEGTGEDNDTPGQRTSSPAGTVSASAIITGGGGHEKLGRGARQKIKPRNFPLFADGENAAPKVNRGRGRPPKPRPEGVLDAVPKVKRGRGRPRKIRPQDERPALPKVKRGRGRPRKIQSQETTTRNDATQMGSGIENRCETEETKDTQDGVAT</sequence>
<dbReference type="InterPro" id="IPR003511">
    <property type="entry name" value="HORMA_dom"/>
</dbReference>
<dbReference type="Pfam" id="PF02301">
    <property type="entry name" value="HORMA"/>
    <property type="match status" value="1"/>
</dbReference>
<feature type="compositionally biased region" description="Basic residues" evidence="6">
    <location>
        <begin position="704"/>
        <end position="714"/>
    </location>
</feature>
<feature type="compositionally biased region" description="Acidic residues" evidence="6">
    <location>
        <begin position="594"/>
        <end position="607"/>
    </location>
</feature>
<dbReference type="PROSITE" id="PS50815">
    <property type="entry name" value="HORMA"/>
    <property type="match status" value="1"/>
</dbReference>
<evidence type="ECO:0000256" key="1">
    <source>
        <dbReference type="ARBA" id="ARBA00004123"/>
    </source>
</evidence>
<evidence type="ECO:0000313" key="8">
    <source>
        <dbReference type="EMBL" id="CAD9214987.1"/>
    </source>
</evidence>
<name>A0A6U1JV23_9CHLO</name>
<dbReference type="PANTHER" id="PTHR48225">
    <property type="entry name" value="HORMA DOMAIN-CONTAINING PROTEIN 1"/>
    <property type="match status" value="1"/>
</dbReference>
<proteinExistence type="predicted"/>
<feature type="compositionally biased region" description="Polar residues" evidence="6">
    <location>
        <begin position="715"/>
        <end position="730"/>
    </location>
</feature>
<evidence type="ECO:0000256" key="6">
    <source>
        <dbReference type="SAM" id="MobiDB-lite"/>
    </source>
</evidence>
<evidence type="ECO:0000313" key="9">
    <source>
        <dbReference type="EMBL" id="CAD9214988.1"/>
    </source>
</evidence>
<feature type="compositionally biased region" description="Polar residues" evidence="6">
    <location>
        <begin position="439"/>
        <end position="450"/>
    </location>
</feature>
<feature type="domain" description="HORMA" evidence="7">
    <location>
        <begin position="22"/>
        <end position="245"/>
    </location>
</feature>
<dbReference type="PANTHER" id="PTHR48225:SF7">
    <property type="entry name" value="MEIOSIS-SPECIFIC PROTEIN HOP1"/>
    <property type="match status" value="1"/>
</dbReference>
<dbReference type="AlphaFoldDB" id="A0A6U1JV23"/>